<accession>A0A6J4JAN9</accession>
<reference evidence="1" key="1">
    <citation type="submission" date="2020-02" db="EMBL/GenBank/DDBJ databases">
        <authorList>
            <person name="Meier V. D."/>
        </authorList>
    </citation>
    <scope>NUCLEOTIDE SEQUENCE</scope>
    <source>
        <strain evidence="1">AVDCRST_MAG41</strain>
    </source>
</reference>
<gene>
    <name evidence="1" type="ORF">AVDCRST_MAG41-3153</name>
</gene>
<sequence length="40" mass="4253">MDASGVQVCVRRGGGGVRYLCRIGDDDNAAGRAPGRHPRR</sequence>
<proteinExistence type="predicted"/>
<protein>
    <submittedName>
        <fullName evidence="1">Uncharacterized protein</fullName>
    </submittedName>
</protein>
<name>A0A6J4JAN9_9ACTN</name>
<evidence type="ECO:0000313" key="1">
    <source>
        <dbReference type="EMBL" id="CAA9273893.1"/>
    </source>
</evidence>
<dbReference type="EMBL" id="CADCTP010000280">
    <property type="protein sequence ID" value="CAA9273893.1"/>
    <property type="molecule type" value="Genomic_DNA"/>
</dbReference>
<organism evidence="1">
    <name type="scientific">uncultured Mycobacteriales bacterium</name>
    <dbReference type="NCBI Taxonomy" id="581187"/>
    <lineage>
        <taxon>Bacteria</taxon>
        <taxon>Bacillati</taxon>
        <taxon>Actinomycetota</taxon>
        <taxon>Actinomycetes</taxon>
        <taxon>Mycobacteriales</taxon>
        <taxon>environmental samples</taxon>
    </lineage>
</organism>
<dbReference type="AlphaFoldDB" id="A0A6J4JAN9"/>